<dbReference type="EMBL" id="LR796610">
    <property type="protein sequence ID" value="CAB4154149.1"/>
    <property type="molecule type" value="Genomic_DNA"/>
</dbReference>
<accession>A0A6J5N3R6</accession>
<proteinExistence type="predicted"/>
<protein>
    <submittedName>
        <fullName evidence="1">Uncharacterized protein</fullName>
    </submittedName>
</protein>
<reference evidence="1" key="1">
    <citation type="submission" date="2020-04" db="EMBL/GenBank/DDBJ databases">
        <authorList>
            <person name="Chiriac C."/>
            <person name="Salcher M."/>
            <person name="Ghai R."/>
            <person name="Kavagutti S V."/>
        </authorList>
    </citation>
    <scope>NUCLEOTIDE SEQUENCE</scope>
</reference>
<organism evidence="1">
    <name type="scientific">uncultured Caudovirales phage</name>
    <dbReference type="NCBI Taxonomy" id="2100421"/>
    <lineage>
        <taxon>Viruses</taxon>
        <taxon>Duplodnaviria</taxon>
        <taxon>Heunggongvirae</taxon>
        <taxon>Uroviricota</taxon>
        <taxon>Caudoviricetes</taxon>
        <taxon>Peduoviridae</taxon>
        <taxon>Maltschvirus</taxon>
        <taxon>Maltschvirus maltsch</taxon>
    </lineage>
</organism>
<sequence>MADLDFLDALGISEQELGQPENAYEKFILQLSKQVTKNFKEYINQNARNTGGLAQSVVYFPTGSLSFEIQADDYYKFMDEGVNAVGTNNQQSSYSFRTPYVSSNHAKAIQQWKGYTLPHAYASASLSKNKYGLKGHHITDNVMTEEQLTKISNDLASVTGLMFTVSFEKNTQKWQ</sequence>
<gene>
    <name evidence="1" type="ORF">UFOVP633_16</name>
</gene>
<evidence type="ECO:0000313" key="1">
    <source>
        <dbReference type="EMBL" id="CAB4154149.1"/>
    </source>
</evidence>
<name>A0A6J5N3R6_9CAUD</name>